<sequence>MKNTTFLIFLLLGGITVSAQELVNSVPLEPKKNRDVFQIIDDEKNTVTLFVSDTEKVKAINLNEKMQIIDSISANKPNTTTTNVIGYNSSNTGTRLYWSSNNDENIFVQLYDFNNHKTTTNEYNLILKNEKVIQKFSENEKFYILAVLKNSNTFKLYVFDKEGIYTEKIIPSEGFHFFTSDYKKSDLYEVFAENLLPFESPFSLENITIENHTSLTKAAKKRKCYLNNKQIVITVDTNIDFTQVILIDLNNFTATEKMVKKPYLVGNRTFLNSNSFYFDNKLYQIKTSSGSFYFTIKDLEDNLIKEYFANTTIPIKFKNSEIYEGGGNFRSKRTLPNSNLFILKANNMHLGLSCYQTVPNTLITFGGVSDLAQSTDQIDAVLNPKTEVLYPYSDRKLIKIEGLFDGHGNHVKGKLQPLAFEKISTFLEKNTDISSQTLFKTDAYYLGYYDNKTKEYVIRKFTD</sequence>
<evidence type="ECO:0000313" key="3">
    <source>
        <dbReference type="Proteomes" id="UP000247903"/>
    </source>
</evidence>
<proteinExistence type="predicted"/>
<evidence type="ECO:0000256" key="1">
    <source>
        <dbReference type="SAM" id="SignalP"/>
    </source>
</evidence>
<dbReference type="EMBL" id="QJHK01000013">
    <property type="protein sequence ID" value="PXY40050.1"/>
    <property type="molecule type" value="Genomic_DNA"/>
</dbReference>
<dbReference type="RefSeq" id="WP_110307411.1">
    <property type="nucleotide sequence ID" value="NZ_QJHK01000013.1"/>
</dbReference>
<feature type="chain" id="PRO_5015849631" evidence="1">
    <location>
        <begin position="20"/>
        <end position="463"/>
    </location>
</feature>
<name>A0A2V4BQZ1_9FLAO</name>
<comment type="caution">
    <text evidence="2">The sequence shown here is derived from an EMBL/GenBank/DDBJ whole genome shotgun (WGS) entry which is preliminary data.</text>
</comment>
<dbReference type="Proteomes" id="UP000247903">
    <property type="component" value="Unassembled WGS sequence"/>
</dbReference>
<protein>
    <submittedName>
        <fullName evidence="2">Uncharacterized protein</fullName>
    </submittedName>
</protein>
<dbReference type="OrthoDB" id="912496at2"/>
<keyword evidence="3" id="KW-1185">Reference proteome</keyword>
<evidence type="ECO:0000313" key="2">
    <source>
        <dbReference type="EMBL" id="PXY40050.1"/>
    </source>
</evidence>
<organism evidence="2 3">
    <name type="scientific">Flavobacterium cheongpyeongense</name>
    <dbReference type="NCBI Taxonomy" id="2212651"/>
    <lineage>
        <taxon>Bacteria</taxon>
        <taxon>Pseudomonadati</taxon>
        <taxon>Bacteroidota</taxon>
        <taxon>Flavobacteriia</taxon>
        <taxon>Flavobacteriales</taxon>
        <taxon>Flavobacteriaceae</taxon>
        <taxon>Flavobacterium</taxon>
    </lineage>
</organism>
<keyword evidence="1" id="KW-0732">Signal</keyword>
<feature type="signal peptide" evidence="1">
    <location>
        <begin position="1"/>
        <end position="19"/>
    </location>
</feature>
<reference evidence="2 3" key="1">
    <citation type="submission" date="2018-05" db="EMBL/GenBank/DDBJ databases">
        <title>Flavobacterium sp. strain IMCC34759, incomplete genome.</title>
        <authorList>
            <person name="Joung Y."/>
            <person name="Cho J."/>
        </authorList>
    </citation>
    <scope>NUCLEOTIDE SEQUENCE [LARGE SCALE GENOMIC DNA]</scope>
    <source>
        <strain evidence="2 3">IMCC34759</strain>
    </source>
</reference>
<gene>
    <name evidence="2" type="ORF">DMB65_14775</name>
</gene>
<dbReference type="AlphaFoldDB" id="A0A2V4BQZ1"/>
<accession>A0A2V4BQZ1</accession>